<evidence type="ECO:0000256" key="9">
    <source>
        <dbReference type="RuleBase" id="RU003357"/>
    </source>
</evidence>
<comment type="caution">
    <text evidence="13">The sequence shown here is derived from an EMBL/GenBank/DDBJ whole genome shotgun (WGS) entry which is preliminary data.</text>
</comment>
<dbReference type="Gene3D" id="2.170.130.10">
    <property type="entry name" value="TonB-dependent receptor, plug domain"/>
    <property type="match status" value="1"/>
</dbReference>
<feature type="chain" id="PRO_5045734656" evidence="10">
    <location>
        <begin position="28"/>
        <end position="812"/>
    </location>
</feature>
<evidence type="ECO:0000256" key="3">
    <source>
        <dbReference type="ARBA" id="ARBA00022452"/>
    </source>
</evidence>
<keyword evidence="7 8" id="KW-0998">Cell outer membrane</keyword>
<keyword evidence="4 8" id="KW-0812">Transmembrane</keyword>
<dbReference type="Gene3D" id="2.40.170.20">
    <property type="entry name" value="TonB-dependent receptor, beta-barrel domain"/>
    <property type="match status" value="1"/>
</dbReference>
<evidence type="ECO:0000256" key="8">
    <source>
        <dbReference type="PROSITE-ProRule" id="PRU01360"/>
    </source>
</evidence>
<dbReference type="InterPro" id="IPR036942">
    <property type="entry name" value="Beta-barrel_TonB_sf"/>
</dbReference>
<evidence type="ECO:0000259" key="12">
    <source>
        <dbReference type="Pfam" id="PF07715"/>
    </source>
</evidence>
<dbReference type="Pfam" id="PF00593">
    <property type="entry name" value="TonB_dep_Rec_b-barrel"/>
    <property type="match status" value="1"/>
</dbReference>
<evidence type="ECO:0000313" key="14">
    <source>
        <dbReference type="Proteomes" id="UP001620408"/>
    </source>
</evidence>
<dbReference type="SUPFAM" id="SSF56935">
    <property type="entry name" value="Porins"/>
    <property type="match status" value="1"/>
</dbReference>
<gene>
    <name evidence="13" type="ORF">ISS97_06970</name>
</gene>
<dbReference type="InterPro" id="IPR037066">
    <property type="entry name" value="Plug_dom_sf"/>
</dbReference>
<evidence type="ECO:0000313" key="13">
    <source>
        <dbReference type="EMBL" id="MFK2916998.1"/>
    </source>
</evidence>
<feature type="domain" description="TonB-dependent receptor plug" evidence="12">
    <location>
        <begin position="59"/>
        <end position="178"/>
    </location>
</feature>
<comment type="similarity">
    <text evidence="8 9">Belongs to the TonB-dependent receptor family.</text>
</comment>
<dbReference type="InterPro" id="IPR012910">
    <property type="entry name" value="Plug_dom"/>
</dbReference>
<protein>
    <submittedName>
        <fullName evidence="13">TonB-dependent receptor</fullName>
    </submittedName>
</protein>
<dbReference type="PANTHER" id="PTHR47234:SF3">
    <property type="entry name" value="SECRETIN_TONB SHORT N-TERMINAL DOMAIN-CONTAINING PROTEIN"/>
    <property type="match status" value="1"/>
</dbReference>
<feature type="signal peptide" evidence="10">
    <location>
        <begin position="1"/>
        <end position="27"/>
    </location>
</feature>
<accession>A0ABW8K5F1</accession>
<evidence type="ECO:0000256" key="10">
    <source>
        <dbReference type="SAM" id="SignalP"/>
    </source>
</evidence>
<feature type="domain" description="TonB-dependent receptor-like beta-barrel" evidence="11">
    <location>
        <begin position="293"/>
        <end position="771"/>
    </location>
</feature>
<dbReference type="Pfam" id="PF07715">
    <property type="entry name" value="Plug"/>
    <property type="match status" value="1"/>
</dbReference>
<dbReference type="PANTHER" id="PTHR47234">
    <property type="match status" value="1"/>
</dbReference>
<evidence type="ECO:0000256" key="2">
    <source>
        <dbReference type="ARBA" id="ARBA00022448"/>
    </source>
</evidence>
<keyword evidence="10" id="KW-0732">Signal</keyword>
<dbReference type="RefSeq" id="WP_379986983.1">
    <property type="nucleotide sequence ID" value="NZ_JADIKD010000008.1"/>
</dbReference>
<reference evidence="13 14" key="1">
    <citation type="submission" date="2020-10" db="EMBL/GenBank/DDBJ databases">
        <title>Phylogeny of dyella-like bacteria.</title>
        <authorList>
            <person name="Fu J."/>
        </authorList>
    </citation>
    <scope>NUCLEOTIDE SEQUENCE [LARGE SCALE GENOMIC DNA]</scope>
    <source>
        <strain evidence="13 14">BB4</strain>
    </source>
</reference>
<dbReference type="EMBL" id="JADIKD010000008">
    <property type="protein sequence ID" value="MFK2916998.1"/>
    <property type="molecule type" value="Genomic_DNA"/>
</dbReference>
<keyword evidence="3 8" id="KW-1134">Transmembrane beta strand</keyword>
<comment type="subcellular location">
    <subcellularLocation>
        <location evidence="1 8">Cell outer membrane</location>
        <topology evidence="1 8">Multi-pass membrane protein</topology>
    </subcellularLocation>
</comment>
<proteinExistence type="inferred from homology"/>
<name>A0ABW8K5F1_9GAMM</name>
<evidence type="ECO:0000256" key="6">
    <source>
        <dbReference type="ARBA" id="ARBA00023136"/>
    </source>
</evidence>
<evidence type="ECO:0000256" key="4">
    <source>
        <dbReference type="ARBA" id="ARBA00022692"/>
    </source>
</evidence>
<evidence type="ECO:0000256" key="1">
    <source>
        <dbReference type="ARBA" id="ARBA00004571"/>
    </source>
</evidence>
<keyword evidence="5 9" id="KW-0798">TonB box</keyword>
<evidence type="ECO:0000259" key="11">
    <source>
        <dbReference type="Pfam" id="PF00593"/>
    </source>
</evidence>
<keyword evidence="13" id="KW-0675">Receptor</keyword>
<dbReference type="InterPro" id="IPR039426">
    <property type="entry name" value="TonB-dep_rcpt-like"/>
</dbReference>
<sequence>MYQPHRRIVPTSLSLALLLALSAGAHAQDATPAPAADKAKNLGPVIVTGTRADNRTESSSLTPIDVVSAKVLQETGTTELSTALARIIPSLTFPRPAAADTADSQRPAQLRGLSPDQVLVLVNGKRWHPGAILLTNGVLGRGSQAVDLNTIPMAAIDHIEVLRDGASAQYGSDAIAGVINIVLKGGAKGGSVELGGGQYSAGDGRQWQGSANFALPLNNDRGWLRFTVQNGHQDYTNRAGPNRTRAWEGTTQRFGDPVVGDHNLFLNGQYNITPAVELYAFGHVSKRDSTSPAFFRNLANSNSVPSIYPHGYLPLENSDSLDRSLVLGVRGKTSGGWRWDVSANYGGNRVSYATQQSVNRAFLRDFGYSPTRFHDGILSASQQAFDVDIAKEFATSWLPNPVTLAFGAEYLRQTYKIVAGDLPSYYTGTSGVSGGAQGFGGFQPANAGAHARHDVAEYISLETNLTDKLGTSLSVRHEDYSDFGSTTSGALAGRYDFTDRFALRASASTGFRAPSLAQQNYSYISSLFFGAGNSLGLPPGIYNTGIVPSTSQVATLLGGQALKPEKSHNYTVGAVWNPIDPLNISVDLYQITIDNRIVLSSNLATNSAKVHNYLVANGVTDLNYSGIAYFTNAVNTRTRGVDLVGSYRFDLGNAGTLQTTLSYNYNKNKVTDVKANPAILSTLGLNLKRIDRRDQYGLLADTTPRSKLILNGLYSIDRWSVSGTLTRYGKFTSYNSTSAQFDQTFGSKWLLDLAVNYNLDRWTFSLGADNVFNTYPDRVIPANDNNGTLPYSVFSPFGFNGAYVYGKVAYRW</sequence>
<keyword evidence="14" id="KW-1185">Reference proteome</keyword>
<dbReference type="InterPro" id="IPR000531">
    <property type="entry name" value="Beta-barrel_TonB"/>
</dbReference>
<evidence type="ECO:0000256" key="5">
    <source>
        <dbReference type="ARBA" id="ARBA00023077"/>
    </source>
</evidence>
<evidence type="ECO:0000256" key="7">
    <source>
        <dbReference type="ARBA" id="ARBA00023237"/>
    </source>
</evidence>
<dbReference type="Proteomes" id="UP001620408">
    <property type="component" value="Unassembled WGS sequence"/>
</dbReference>
<keyword evidence="2 8" id="KW-0813">Transport</keyword>
<dbReference type="PROSITE" id="PS52016">
    <property type="entry name" value="TONB_DEPENDENT_REC_3"/>
    <property type="match status" value="1"/>
</dbReference>
<organism evidence="13 14">
    <name type="scientific">Dyella koreensis</name>
    <dbReference type="NCBI Taxonomy" id="311235"/>
    <lineage>
        <taxon>Bacteria</taxon>
        <taxon>Pseudomonadati</taxon>
        <taxon>Pseudomonadota</taxon>
        <taxon>Gammaproteobacteria</taxon>
        <taxon>Lysobacterales</taxon>
        <taxon>Rhodanobacteraceae</taxon>
        <taxon>Dyella</taxon>
    </lineage>
</organism>
<keyword evidence="6 8" id="KW-0472">Membrane</keyword>
<dbReference type="CDD" id="cd01347">
    <property type="entry name" value="ligand_gated_channel"/>
    <property type="match status" value="1"/>
</dbReference>